<accession>A0ABD0QR62</accession>
<sequence length="51" mass="5996">LLLGIFLYTRWRSYKGLKEGVYHVSAHHDGWEDIRENVLNYDEEGGGEEDQ</sequence>
<feature type="non-terminal residue" evidence="1">
    <location>
        <position position="51"/>
    </location>
</feature>
<dbReference type="Proteomes" id="UP001529510">
    <property type="component" value="Unassembled WGS sequence"/>
</dbReference>
<protein>
    <submittedName>
        <fullName evidence="1">Uncharacterized protein</fullName>
    </submittedName>
</protein>
<organism evidence="1 2">
    <name type="scientific">Cirrhinus mrigala</name>
    <name type="common">Mrigala</name>
    <dbReference type="NCBI Taxonomy" id="683832"/>
    <lineage>
        <taxon>Eukaryota</taxon>
        <taxon>Metazoa</taxon>
        <taxon>Chordata</taxon>
        <taxon>Craniata</taxon>
        <taxon>Vertebrata</taxon>
        <taxon>Euteleostomi</taxon>
        <taxon>Actinopterygii</taxon>
        <taxon>Neopterygii</taxon>
        <taxon>Teleostei</taxon>
        <taxon>Ostariophysi</taxon>
        <taxon>Cypriniformes</taxon>
        <taxon>Cyprinidae</taxon>
        <taxon>Labeoninae</taxon>
        <taxon>Labeonini</taxon>
        <taxon>Cirrhinus</taxon>
    </lineage>
</organism>
<evidence type="ECO:0000313" key="1">
    <source>
        <dbReference type="EMBL" id="KAL0188711.1"/>
    </source>
</evidence>
<comment type="caution">
    <text evidence="1">The sequence shown here is derived from an EMBL/GenBank/DDBJ whole genome shotgun (WGS) entry which is preliminary data.</text>
</comment>
<feature type="non-terminal residue" evidence="1">
    <location>
        <position position="1"/>
    </location>
</feature>
<evidence type="ECO:0000313" key="2">
    <source>
        <dbReference type="Proteomes" id="UP001529510"/>
    </source>
</evidence>
<keyword evidence="2" id="KW-1185">Reference proteome</keyword>
<proteinExistence type="predicted"/>
<name>A0ABD0QR62_CIRMR</name>
<reference evidence="1 2" key="1">
    <citation type="submission" date="2024-05" db="EMBL/GenBank/DDBJ databases">
        <title>Genome sequencing and assembly of Indian major carp, Cirrhinus mrigala (Hamilton, 1822).</title>
        <authorList>
            <person name="Mohindra V."/>
            <person name="Chowdhury L.M."/>
            <person name="Lal K."/>
            <person name="Jena J.K."/>
        </authorList>
    </citation>
    <scope>NUCLEOTIDE SEQUENCE [LARGE SCALE GENOMIC DNA]</scope>
    <source>
        <strain evidence="1">CM1030</strain>
        <tissue evidence="1">Blood</tissue>
    </source>
</reference>
<dbReference type="EMBL" id="JAMKFB020000007">
    <property type="protein sequence ID" value="KAL0188711.1"/>
    <property type="molecule type" value="Genomic_DNA"/>
</dbReference>
<dbReference type="AlphaFoldDB" id="A0ABD0QR62"/>
<gene>
    <name evidence="1" type="ORF">M9458_015810</name>
</gene>